<evidence type="ECO:0008006" key="4">
    <source>
        <dbReference type="Google" id="ProtNLM"/>
    </source>
</evidence>
<evidence type="ECO:0000313" key="3">
    <source>
        <dbReference type="Proteomes" id="UP000627934"/>
    </source>
</evidence>
<protein>
    <recommendedName>
        <fullName evidence="4">Ecp2 effector protein domain-containing protein</fullName>
    </recommendedName>
</protein>
<dbReference type="Proteomes" id="UP000627934">
    <property type="component" value="Unassembled WGS sequence"/>
</dbReference>
<gene>
    <name evidence="2" type="ORF">BFW01_g10246</name>
</gene>
<dbReference type="EMBL" id="MDYX01000024">
    <property type="protein sequence ID" value="KAF9629043.1"/>
    <property type="molecule type" value="Genomic_DNA"/>
</dbReference>
<feature type="chain" id="PRO_5034518035" description="Ecp2 effector protein domain-containing protein" evidence="1">
    <location>
        <begin position="22"/>
        <end position="153"/>
    </location>
</feature>
<organism evidence="2 3">
    <name type="scientific">Lasiodiplodia theobromae</name>
    <dbReference type="NCBI Taxonomy" id="45133"/>
    <lineage>
        <taxon>Eukaryota</taxon>
        <taxon>Fungi</taxon>
        <taxon>Dikarya</taxon>
        <taxon>Ascomycota</taxon>
        <taxon>Pezizomycotina</taxon>
        <taxon>Dothideomycetes</taxon>
        <taxon>Dothideomycetes incertae sedis</taxon>
        <taxon>Botryosphaeriales</taxon>
        <taxon>Botryosphaeriaceae</taxon>
        <taxon>Lasiodiplodia</taxon>
    </lineage>
</organism>
<evidence type="ECO:0000313" key="2">
    <source>
        <dbReference type="EMBL" id="KAF9629043.1"/>
    </source>
</evidence>
<accession>A0A8H7IMD4</accession>
<evidence type="ECO:0000256" key="1">
    <source>
        <dbReference type="SAM" id="SignalP"/>
    </source>
</evidence>
<sequence>MRANTLFNVIQATLLFASTLAAPIHNQLLGNLLSSAESNGLASEESLWCHKLGRKTDRADLITAVNVFCSTHNGAQADIDHPLEFTMEIPKHKLAVDLMVKVHTDNVVVGILGPDCGKLFRRVIDGCNTGGENGKLGGSFFTQGVEFWVNPRL</sequence>
<keyword evidence="1" id="KW-0732">Signal</keyword>
<reference evidence="2" key="2">
    <citation type="journal article" date="2018" name="DNA Res.">
        <title>Comparative genome and transcriptome analyses reveal adaptations to opportunistic infections in woody plant degrading pathogens of Botryosphaeriaceae.</title>
        <authorList>
            <person name="Yan J.Y."/>
            <person name="Zhao W.S."/>
            <person name="Chen Z."/>
            <person name="Xing Q.K."/>
            <person name="Zhang W."/>
            <person name="Chethana K.W.T."/>
            <person name="Xue M.F."/>
            <person name="Xu J.P."/>
            <person name="Phillips A.J.L."/>
            <person name="Wang Y."/>
            <person name="Liu J.H."/>
            <person name="Liu M."/>
            <person name="Zhou Y."/>
            <person name="Jayawardena R.S."/>
            <person name="Manawasinghe I.S."/>
            <person name="Huang J.B."/>
            <person name="Qiao G.H."/>
            <person name="Fu C.Y."/>
            <person name="Guo F.F."/>
            <person name="Dissanayake A.J."/>
            <person name="Peng Y.L."/>
            <person name="Hyde K.D."/>
            <person name="Li X.H."/>
        </authorList>
    </citation>
    <scope>NUCLEOTIDE SEQUENCE</scope>
    <source>
        <strain evidence="2">CSS-01s</strain>
    </source>
</reference>
<proteinExistence type="predicted"/>
<reference evidence="2" key="1">
    <citation type="submission" date="2016-08" db="EMBL/GenBank/DDBJ databases">
        <authorList>
            <person name="Yan J."/>
        </authorList>
    </citation>
    <scope>NUCLEOTIDE SEQUENCE</scope>
    <source>
        <strain evidence="2">CSS-01s</strain>
    </source>
</reference>
<dbReference type="AlphaFoldDB" id="A0A8H7IMD4"/>
<comment type="caution">
    <text evidence="2">The sequence shown here is derived from an EMBL/GenBank/DDBJ whole genome shotgun (WGS) entry which is preliminary data.</text>
</comment>
<feature type="signal peptide" evidence="1">
    <location>
        <begin position="1"/>
        <end position="21"/>
    </location>
</feature>
<name>A0A8H7IMD4_9PEZI</name>